<reference evidence="1 2" key="1">
    <citation type="submission" date="2018-08" db="EMBL/GenBank/DDBJ databases">
        <title>Genomic investigation of the strawberry pathogen Phytophthora fragariae indicates pathogenicity is determined by transcriptional variation in three key races.</title>
        <authorList>
            <person name="Adams T.M."/>
            <person name="Armitage A.D."/>
            <person name="Sobczyk M.K."/>
            <person name="Bates H.J."/>
            <person name="Dunwell J.M."/>
            <person name="Nellist C.F."/>
            <person name="Harrison R.J."/>
        </authorList>
    </citation>
    <scope>NUCLEOTIDE SEQUENCE [LARGE SCALE GENOMIC DNA]</scope>
    <source>
        <strain evidence="1 2">NOV-27</strain>
    </source>
</reference>
<evidence type="ECO:0000313" key="1">
    <source>
        <dbReference type="EMBL" id="KAE9163602.1"/>
    </source>
</evidence>
<evidence type="ECO:0000313" key="2">
    <source>
        <dbReference type="Proteomes" id="UP000433483"/>
    </source>
</evidence>
<gene>
    <name evidence="1" type="ORF">PF005_g30379</name>
</gene>
<organism evidence="1 2">
    <name type="scientific">Phytophthora fragariae</name>
    <dbReference type="NCBI Taxonomy" id="53985"/>
    <lineage>
        <taxon>Eukaryota</taxon>
        <taxon>Sar</taxon>
        <taxon>Stramenopiles</taxon>
        <taxon>Oomycota</taxon>
        <taxon>Peronosporomycetes</taxon>
        <taxon>Peronosporales</taxon>
        <taxon>Peronosporaceae</taxon>
        <taxon>Phytophthora</taxon>
    </lineage>
</organism>
<keyword evidence="2" id="KW-1185">Reference proteome</keyword>
<protein>
    <submittedName>
        <fullName evidence="1">Uncharacterized protein</fullName>
    </submittedName>
</protein>
<dbReference type="AlphaFoldDB" id="A0A6A3VA65"/>
<sequence length="64" mass="7226">MSLVGAQLNRKLCAARLFVISLNAEFCSRISTILKHFCTTYVVVVIAQELLWLKYTACSRNDMA</sequence>
<name>A0A6A3VA65_9STRA</name>
<dbReference type="EMBL" id="QXGB01005246">
    <property type="protein sequence ID" value="KAE9163602.1"/>
    <property type="molecule type" value="Genomic_DNA"/>
</dbReference>
<comment type="caution">
    <text evidence="1">The sequence shown here is derived from an EMBL/GenBank/DDBJ whole genome shotgun (WGS) entry which is preliminary data.</text>
</comment>
<accession>A0A6A3VA65</accession>
<proteinExistence type="predicted"/>
<dbReference type="Proteomes" id="UP000433483">
    <property type="component" value="Unassembled WGS sequence"/>
</dbReference>